<feature type="domain" description="Phytanoyl-CoA hydroxylase-interacting protein-like C-terminal" evidence="1">
    <location>
        <begin position="162"/>
        <end position="205"/>
    </location>
</feature>
<dbReference type="InterPro" id="IPR042868">
    <property type="entry name" value="PHYHIP/PHYHIPL"/>
</dbReference>
<dbReference type="GO" id="GO:0005737">
    <property type="term" value="C:cytoplasm"/>
    <property type="evidence" value="ECO:0007669"/>
    <property type="project" value="TreeGrafter"/>
</dbReference>
<dbReference type="PANTHER" id="PTHR15698:SF8">
    <property type="entry name" value="PHYTANOYL-COA HYDROXYLASE-INTERACTING PROTEIN-LIKE"/>
    <property type="match status" value="1"/>
</dbReference>
<evidence type="ECO:0000313" key="2">
    <source>
        <dbReference type="Ensembl" id="ENSCPRP00005015233.1"/>
    </source>
</evidence>
<evidence type="ECO:0000259" key="1">
    <source>
        <dbReference type="Pfam" id="PF19281"/>
    </source>
</evidence>
<dbReference type="Pfam" id="PF19281">
    <property type="entry name" value="PHYHIP_C"/>
    <property type="match status" value="3"/>
</dbReference>
<reference evidence="2" key="1">
    <citation type="submission" date="2025-08" db="UniProtKB">
        <authorList>
            <consortium name="Ensembl"/>
        </authorList>
    </citation>
    <scope>IDENTIFICATION</scope>
</reference>
<reference evidence="2" key="2">
    <citation type="submission" date="2025-09" db="UniProtKB">
        <authorList>
            <consortium name="Ensembl"/>
        </authorList>
    </citation>
    <scope>IDENTIFICATION</scope>
</reference>
<name>A0A7M4EVR5_CROPO</name>
<dbReference type="GeneTree" id="ENSGT00390000014563"/>
<proteinExistence type="predicted"/>
<dbReference type="Proteomes" id="UP000594220">
    <property type="component" value="Unplaced"/>
</dbReference>
<dbReference type="Ensembl" id="ENSCPRT00005017885.1">
    <property type="protein sequence ID" value="ENSCPRP00005015233.1"/>
    <property type="gene ID" value="ENSCPRG00005010696.1"/>
</dbReference>
<dbReference type="PANTHER" id="PTHR15698">
    <property type="entry name" value="PROTEIN CBG15099"/>
    <property type="match status" value="1"/>
</dbReference>
<dbReference type="InterPro" id="IPR045545">
    <property type="entry name" value="PHYIP/PHIPL_C"/>
</dbReference>
<feature type="domain" description="Phytanoyl-CoA hydroxylase-interacting protein-like C-terminal" evidence="1">
    <location>
        <begin position="73"/>
        <end position="107"/>
    </location>
</feature>
<dbReference type="AlphaFoldDB" id="A0A7M4EVR5"/>
<organism evidence="2 3">
    <name type="scientific">Crocodylus porosus</name>
    <name type="common">Saltwater crocodile</name>
    <name type="synonym">Estuarine crocodile</name>
    <dbReference type="NCBI Taxonomy" id="8502"/>
    <lineage>
        <taxon>Eukaryota</taxon>
        <taxon>Metazoa</taxon>
        <taxon>Chordata</taxon>
        <taxon>Craniata</taxon>
        <taxon>Vertebrata</taxon>
        <taxon>Euteleostomi</taxon>
        <taxon>Archelosauria</taxon>
        <taxon>Archosauria</taxon>
        <taxon>Crocodylia</taxon>
        <taxon>Longirostres</taxon>
        <taxon>Crocodylidae</taxon>
        <taxon>Crocodylus</taxon>
    </lineage>
</organism>
<evidence type="ECO:0000313" key="3">
    <source>
        <dbReference type="Proteomes" id="UP000594220"/>
    </source>
</evidence>
<protein>
    <recommendedName>
        <fullName evidence="1">Phytanoyl-CoA hydroxylase-interacting protein-like C-terminal domain-containing protein</fullName>
    </recommendedName>
</protein>
<feature type="domain" description="Phytanoyl-CoA hydroxylase-interacting protein-like C-terminal" evidence="1">
    <location>
        <begin position="109"/>
        <end position="159"/>
    </location>
</feature>
<sequence length="206" mass="23516">FGHAKNCHNLRTRNCLCHKFDYLHCELCPIPTHLKMYISSSHIMDIPTKLVAKALPLPMIVVSEWSENTVLYNYSKVHLTQLLEKAEVIPGCMLKLSVFYGNQHKEYCYGNVIFEIIPEKLFNPNLYFGDFYCMYTAYHYVILVIAPVGSPGDEFCKQRCLIIYIDSMDPFLGRVAEITGHQLMSLSTANTKRDPSCETCNISVGC</sequence>
<accession>A0A7M4EVR5</accession>
<keyword evidence="3" id="KW-1185">Reference proteome</keyword>